<dbReference type="Gene3D" id="3.40.50.620">
    <property type="entry name" value="HUPs"/>
    <property type="match status" value="1"/>
</dbReference>
<dbReference type="KEGG" id="nue:C5F50_08455"/>
<dbReference type="Pfam" id="PF00582">
    <property type="entry name" value="Usp"/>
    <property type="match status" value="1"/>
</dbReference>
<protein>
    <recommendedName>
        <fullName evidence="1">UspA domain-containing protein</fullName>
    </recommendedName>
</protein>
<accession>A0A7D5R7E6</accession>
<dbReference type="GeneID" id="56068125"/>
<dbReference type="EMBL" id="CP026995">
    <property type="protein sequence ID" value="QLH07098.1"/>
    <property type="molecule type" value="Genomic_DNA"/>
</dbReference>
<dbReference type="InterPro" id="IPR006016">
    <property type="entry name" value="UspA"/>
</dbReference>
<evidence type="ECO:0000313" key="3">
    <source>
        <dbReference type="Proteomes" id="UP000509478"/>
    </source>
</evidence>
<evidence type="ECO:0000313" key="2">
    <source>
        <dbReference type="EMBL" id="QLH07098.1"/>
    </source>
</evidence>
<gene>
    <name evidence="2" type="ORF">C5F50_08455</name>
</gene>
<proteinExistence type="predicted"/>
<reference evidence="2 3" key="1">
    <citation type="submission" date="2018-02" db="EMBL/GenBank/DDBJ databases">
        <title>Complete genome of Nitrosopumilus ureaphilus PS0.</title>
        <authorList>
            <person name="Qin W."/>
            <person name="Zheng Y."/>
            <person name="Stahl D.A."/>
        </authorList>
    </citation>
    <scope>NUCLEOTIDE SEQUENCE [LARGE SCALE GENOMIC DNA]</scope>
    <source>
        <strain evidence="2 3">PS0</strain>
    </source>
</reference>
<dbReference type="OrthoDB" id="105697at2157"/>
<organism evidence="2 3">
    <name type="scientific">Nitrosopumilus ureiphilus</name>
    <dbReference type="NCBI Taxonomy" id="1470067"/>
    <lineage>
        <taxon>Archaea</taxon>
        <taxon>Nitrososphaerota</taxon>
        <taxon>Nitrososphaeria</taxon>
        <taxon>Nitrosopumilales</taxon>
        <taxon>Nitrosopumilaceae</taxon>
        <taxon>Nitrosopumilus</taxon>
    </lineage>
</organism>
<dbReference type="RefSeq" id="WP_179370962.1">
    <property type="nucleotide sequence ID" value="NZ_CP026995.1"/>
</dbReference>
<sequence length="146" mass="16558">MGDNFSFDSILVPYNATSGAKRGLMAAMDLAEKIDGQITLITCIESSSLASFFRKNKKDEFEKERKIIQDELENIEYDTKKLKKPLKHVILKSSFAPDTIAEYAEENKIGLVVIGQTKILPTEEKYHERMAQYLLRGLSCPILIVK</sequence>
<dbReference type="AlphaFoldDB" id="A0A7D5R7E6"/>
<dbReference type="CDD" id="cd00293">
    <property type="entry name" value="USP-like"/>
    <property type="match status" value="1"/>
</dbReference>
<dbReference type="InterPro" id="IPR014729">
    <property type="entry name" value="Rossmann-like_a/b/a_fold"/>
</dbReference>
<dbReference type="SUPFAM" id="SSF52402">
    <property type="entry name" value="Adenine nucleotide alpha hydrolases-like"/>
    <property type="match status" value="1"/>
</dbReference>
<dbReference type="Proteomes" id="UP000509478">
    <property type="component" value="Chromosome"/>
</dbReference>
<feature type="domain" description="UspA" evidence="1">
    <location>
        <begin position="7"/>
        <end position="146"/>
    </location>
</feature>
<name>A0A7D5R7E6_9ARCH</name>
<evidence type="ECO:0000259" key="1">
    <source>
        <dbReference type="Pfam" id="PF00582"/>
    </source>
</evidence>
<keyword evidence="3" id="KW-1185">Reference proteome</keyword>